<feature type="transmembrane region" description="Helical" evidence="2">
    <location>
        <begin position="170"/>
        <end position="192"/>
    </location>
</feature>
<feature type="region of interest" description="Disordered" evidence="1">
    <location>
        <begin position="203"/>
        <end position="253"/>
    </location>
</feature>
<gene>
    <name evidence="4" type="ORF">DW972_05845</name>
</gene>
<feature type="domain" description="Zinc-ribbon" evidence="3">
    <location>
        <begin position="3"/>
        <end position="23"/>
    </location>
</feature>
<dbReference type="Pfam" id="PF13240">
    <property type="entry name" value="Zn_Ribbon_1"/>
    <property type="match status" value="1"/>
</dbReference>
<evidence type="ECO:0000313" key="5">
    <source>
        <dbReference type="Proteomes" id="UP000286561"/>
    </source>
</evidence>
<evidence type="ECO:0000256" key="1">
    <source>
        <dbReference type="SAM" id="MobiDB-lite"/>
    </source>
</evidence>
<evidence type="ECO:0000313" key="4">
    <source>
        <dbReference type="EMBL" id="RGZ83687.1"/>
    </source>
</evidence>
<sequence length="446" mass="50852">MRCKFCGTTLPDHAKFCPGCGKEIDNDRERHEGREASNIPEDAYYTKVIEESNEKTIDDTRIARTNNRNVVDDTRISRANNRNVVDDIRIARTNNRNVVDDTRITRANNRNVIDDARIARTNNRNVVDDTRISRANNKNTIDNTKTTNKQAAVSNTNKKNSKRKRRHKKISVRFIVVYLIVVLTGGFCLYRMGFPEKVVEMLSKQSSVPDSKKEISQKSDKKKNNEKKTGKATTEKKKDKNKNKKTLESTESTLAYTDNSSMNVGACLSPEDYNTVTAKDDSFSFAYPKYLFNHSEVNEEGTSYTFSYKGNSASDSNEAELSVYTQENEGDPLQNARELYQNFSSEVYKKYFKMYPSRVDSSGMARTLIGASADSSEKTGVYIIAANDGKRDYILKFTYPDPDMTNDYNEIDYVVDCVYRFCSFSGGTYQPRSYQQFLDDNMGSKK</sequence>
<comment type="caution">
    <text evidence="4">The sequence shown here is derived from an EMBL/GenBank/DDBJ whole genome shotgun (WGS) entry which is preliminary data.</text>
</comment>
<evidence type="ECO:0000256" key="2">
    <source>
        <dbReference type="SAM" id="Phobius"/>
    </source>
</evidence>
<reference evidence="4 5" key="1">
    <citation type="submission" date="2018-08" db="EMBL/GenBank/DDBJ databases">
        <title>A genome reference for cultivated species of the human gut microbiota.</title>
        <authorList>
            <person name="Zou Y."/>
            <person name="Xue W."/>
            <person name="Luo G."/>
        </authorList>
    </citation>
    <scope>NUCLEOTIDE SEQUENCE [LARGE SCALE GENOMIC DNA]</scope>
    <source>
        <strain evidence="4 5">AM48-23BH</strain>
    </source>
</reference>
<keyword evidence="2" id="KW-0812">Transmembrane</keyword>
<dbReference type="InterPro" id="IPR026870">
    <property type="entry name" value="Zinc_ribbon_dom"/>
</dbReference>
<protein>
    <submittedName>
        <fullName evidence="4">Zinc ribbon domain-containing protein</fullName>
    </submittedName>
</protein>
<name>A0A413PYR8_9FIRM</name>
<keyword evidence="2" id="KW-1133">Transmembrane helix</keyword>
<dbReference type="Proteomes" id="UP000286561">
    <property type="component" value="Unassembled WGS sequence"/>
</dbReference>
<dbReference type="RefSeq" id="WP_118329233.1">
    <property type="nucleotide sequence ID" value="NZ_CAUGEC010000021.1"/>
</dbReference>
<dbReference type="AlphaFoldDB" id="A0A413PYR8"/>
<dbReference type="EMBL" id="QSEP01000025">
    <property type="protein sequence ID" value="RGZ83687.1"/>
    <property type="molecule type" value="Genomic_DNA"/>
</dbReference>
<feature type="compositionally biased region" description="Basic and acidic residues" evidence="1">
    <location>
        <begin position="210"/>
        <end position="238"/>
    </location>
</feature>
<feature type="compositionally biased region" description="Low complexity" evidence="1">
    <location>
        <begin position="136"/>
        <end position="158"/>
    </location>
</feature>
<accession>A0A413PYR8</accession>
<evidence type="ECO:0000259" key="3">
    <source>
        <dbReference type="Pfam" id="PF13240"/>
    </source>
</evidence>
<feature type="region of interest" description="Disordered" evidence="1">
    <location>
        <begin position="136"/>
        <end position="167"/>
    </location>
</feature>
<organism evidence="4 5">
    <name type="scientific">Anaerobutyricum hallii</name>
    <dbReference type="NCBI Taxonomy" id="39488"/>
    <lineage>
        <taxon>Bacteria</taxon>
        <taxon>Bacillati</taxon>
        <taxon>Bacillota</taxon>
        <taxon>Clostridia</taxon>
        <taxon>Lachnospirales</taxon>
        <taxon>Lachnospiraceae</taxon>
        <taxon>Anaerobutyricum</taxon>
    </lineage>
</organism>
<keyword evidence="2" id="KW-0472">Membrane</keyword>
<proteinExistence type="predicted"/>